<dbReference type="InterPro" id="IPR017871">
    <property type="entry name" value="ABC_transporter-like_CS"/>
</dbReference>
<dbReference type="OrthoDB" id="7875923at2"/>
<reference evidence="4 5" key="1">
    <citation type="submission" date="2016-10" db="EMBL/GenBank/DDBJ databases">
        <authorList>
            <person name="de Groot N.N."/>
        </authorList>
    </citation>
    <scope>NUCLEOTIDE SEQUENCE [LARGE SCALE GENOMIC DNA]</scope>
    <source>
        <strain evidence="4 5">NP_1H</strain>
    </source>
</reference>
<organism evidence="4 5">
    <name type="scientific">Arthrobacter subterraneus</name>
    <dbReference type="NCBI Taxonomy" id="335973"/>
    <lineage>
        <taxon>Bacteria</taxon>
        <taxon>Bacillati</taxon>
        <taxon>Actinomycetota</taxon>
        <taxon>Actinomycetes</taxon>
        <taxon>Micrococcales</taxon>
        <taxon>Micrococcaceae</taxon>
        <taxon>Arthrobacter</taxon>
    </lineage>
</organism>
<dbReference type="InterPro" id="IPR003439">
    <property type="entry name" value="ABC_transporter-like_ATP-bd"/>
</dbReference>
<dbReference type="PANTHER" id="PTHR43790:SF8">
    <property type="entry name" value="SUGAR ABC TRANSPORTER ATP-BINDING PROTEIN"/>
    <property type="match status" value="1"/>
</dbReference>
<dbReference type="CDD" id="cd03216">
    <property type="entry name" value="ABC_Carb_Monos_I"/>
    <property type="match status" value="1"/>
</dbReference>
<keyword evidence="5" id="KW-1185">Reference proteome</keyword>
<dbReference type="Pfam" id="PF00005">
    <property type="entry name" value="ABC_tran"/>
    <property type="match status" value="1"/>
</dbReference>
<dbReference type="Gene3D" id="3.40.50.300">
    <property type="entry name" value="P-loop containing nucleotide triphosphate hydrolases"/>
    <property type="match status" value="1"/>
</dbReference>
<dbReference type="PROSITE" id="PS50893">
    <property type="entry name" value="ABC_TRANSPORTER_2"/>
    <property type="match status" value="1"/>
</dbReference>
<dbReference type="EMBL" id="FNDT01000005">
    <property type="protein sequence ID" value="SDI04004.1"/>
    <property type="molecule type" value="Genomic_DNA"/>
</dbReference>
<dbReference type="SUPFAM" id="SSF52540">
    <property type="entry name" value="P-loop containing nucleoside triphosphate hydrolases"/>
    <property type="match status" value="1"/>
</dbReference>
<dbReference type="AlphaFoldDB" id="A0A1G8HBE5"/>
<dbReference type="GO" id="GO:0016887">
    <property type="term" value="F:ATP hydrolysis activity"/>
    <property type="evidence" value="ECO:0007669"/>
    <property type="project" value="InterPro"/>
</dbReference>
<proteinExistence type="predicted"/>
<evidence type="ECO:0000313" key="5">
    <source>
        <dbReference type="Proteomes" id="UP000199258"/>
    </source>
</evidence>
<keyword evidence="2 4" id="KW-0067">ATP-binding</keyword>
<feature type="domain" description="ABC transporter" evidence="3">
    <location>
        <begin position="32"/>
        <end position="272"/>
    </location>
</feature>
<dbReference type="Proteomes" id="UP000199258">
    <property type="component" value="Unassembled WGS sequence"/>
</dbReference>
<dbReference type="InterPro" id="IPR027417">
    <property type="entry name" value="P-loop_NTPase"/>
</dbReference>
<dbReference type="GO" id="GO:0005524">
    <property type="term" value="F:ATP binding"/>
    <property type="evidence" value="ECO:0007669"/>
    <property type="project" value="UniProtKB-KW"/>
</dbReference>
<name>A0A1G8HBE5_9MICC</name>
<dbReference type="PANTHER" id="PTHR43790">
    <property type="entry name" value="CARBOHYDRATE TRANSPORT ATP-BINDING PROTEIN MG119-RELATED"/>
    <property type="match status" value="1"/>
</dbReference>
<dbReference type="InterPro" id="IPR050107">
    <property type="entry name" value="ABC_carbohydrate_import_ATPase"/>
</dbReference>
<gene>
    <name evidence="4" type="ORF">SAMN04488693_105141</name>
</gene>
<evidence type="ECO:0000259" key="3">
    <source>
        <dbReference type="PROSITE" id="PS50893"/>
    </source>
</evidence>
<evidence type="ECO:0000256" key="1">
    <source>
        <dbReference type="ARBA" id="ARBA00022741"/>
    </source>
</evidence>
<protein>
    <submittedName>
        <fullName evidence="4">Monosaccharide ABC transporter ATP-binding protein, CUT2 family</fullName>
    </submittedName>
</protein>
<keyword evidence="1" id="KW-0547">Nucleotide-binding</keyword>
<dbReference type="InterPro" id="IPR003593">
    <property type="entry name" value="AAA+_ATPase"/>
</dbReference>
<sequence>MNAEKTRKDHISNATLLQGETDPLTDRPVHLLQLDGIGKHYGNIIALRDVTMAVDNGRVTCVLGDNGAGKSTLIKIIAGLHQHDEGTLTVMGEERKFSSPRDALDAGIATVYQDLAVVPLMPIWRNFFLGSELTTGFGPFKRLDVEKMKEITKNELADMGIDLRDVEQPIGQLSGGERQCVAIARAVYFGAKVLILDEPTAALGVKQSGVVLRYILQARDRGLGVIFITHNPHHAYPVGDRFLLLKRGKSIGYHHKKDITLDELTGQMAGGAELAELAHELEAMGGHTDILAEVEKETASIGGESKAK</sequence>
<evidence type="ECO:0000313" key="4">
    <source>
        <dbReference type="EMBL" id="SDI04004.1"/>
    </source>
</evidence>
<evidence type="ECO:0000256" key="2">
    <source>
        <dbReference type="ARBA" id="ARBA00022840"/>
    </source>
</evidence>
<accession>A0A1G8HBE5</accession>
<dbReference type="RefSeq" id="WP_090585735.1">
    <property type="nucleotide sequence ID" value="NZ_FNDT01000005.1"/>
</dbReference>
<dbReference type="SMART" id="SM00382">
    <property type="entry name" value="AAA"/>
    <property type="match status" value="1"/>
</dbReference>
<dbReference type="PROSITE" id="PS00211">
    <property type="entry name" value="ABC_TRANSPORTER_1"/>
    <property type="match status" value="1"/>
</dbReference>
<dbReference type="STRING" id="335973.SAMN04488693_105141"/>